<dbReference type="InterPro" id="IPR001647">
    <property type="entry name" value="HTH_TetR"/>
</dbReference>
<proteinExistence type="predicted"/>
<name>A0A128FG95_9GAMM</name>
<dbReference type="PROSITE" id="PS50977">
    <property type="entry name" value="HTH_TETR_2"/>
    <property type="match status" value="1"/>
</dbReference>
<dbReference type="Proteomes" id="UP000073601">
    <property type="component" value="Unassembled WGS sequence"/>
</dbReference>
<evidence type="ECO:0000259" key="3">
    <source>
        <dbReference type="PROSITE" id="PS50977"/>
    </source>
</evidence>
<dbReference type="Pfam" id="PF18285">
    <property type="entry name" value="LuxT_C"/>
    <property type="match status" value="1"/>
</dbReference>
<dbReference type="RefSeq" id="WP_198159544.1">
    <property type="nucleotide sequence ID" value="NZ_CAWRCI010000044.1"/>
</dbReference>
<sequence>MAKNTKEGALQTEALIYRTILEIFMELGWDAVTYGSIAKRTGLSRSGIQRVVPTKESMVNAFQGQVLAYVTSQIDPTDTDSIKKTWIEALSEAKFANCIRYLLGAVKEGGQSKEKVAFGVSKLIERYGQPLVIELIGLSAIYLLDIELDKQSQGLDNENIQNERVGCKHCVVSDISWVRN</sequence>
<keyword evidence="5" id="KW-1185">Reference proteome</keyword>
<gene>
    <name evidence="4" type="ORF">GMA8713_03831</name>
</gene>
<keyword evidence="1 2" id="KW-0238">DNA-binding</keyword>
<evidence type="ECO:0000256" key="1">
    <source>
        <dbReference type="ARBA" id="ARBA00023125"/>
    </source>
</evidence>
<dbReference type="EMBL" id="FIZY01000044">
    <property type="protein sequence ID" value="CZF85798.1"/>
    <property type="molecule type" value="Genomic_DNA"/>
</dbReference>
<dbReference type="Gene3D" id="1.10.357.10">
    <property type="entry name" value="Tetracycline Repressor, domain 2"/>
    <property type="match status" value="1"/>
</dbReference>
<protein>
    <recommendedName>
        <fullName evidence="3">HTH tetR-type domain-containing protein</fullName>
    </recommendedName>
</protein>
<evidence type="ECO:0000313" key="5">
    <source>
        <dbReference type="Proteomes" id="UP000073601"/>
    </source>
</evidence>
<evidence type="ECO:0000256" key="2">
    <source>
        <dbReference type="PROSITE-ProRule" id="PRU00335"/>
    </source>
</evidence>
<reference evidence="5" key="1">
    <citation type="submission" date="2016-02" db="EMBL/GenBank/DDBJ databases">
        <authorList>
            <person name="Rodrigo-Torres Lidia"/>
            <person name="Arahal R.David."/>
        </authorList>
    </citation>
    <scope>NUCLEOTIDE SEQUENCE [LARGE SCALE GENOMIC DNA]</scope>
    <source>
        <strain evidence="5">CECT 8713</strain>
    </source>
</reference>
<organism evidence="4 5">
    <name type="scientific">Grimontia marina</name>
    <dbReference type="NCBI Taxonomy" id="646534"/>
    <lineage>
        <taxon>Bacteria</taxon>
        <taxon>Pseudomonadati</taxon>
        <taxon>Pseudomonadota</taxon>
        <taxon>Gammaproteobacteria</taxon>
        <taxon>Vibrionales</taxon>
        <taxon>Vibrionaceae</taxon>
        <taxon>Grimontia</taxon>
    </lineage>
</organism>
<evidence type="ECO:0000313" key="4">
    <source>
        <dbReference type="EMBL" id="CZF85798.1"/>
    </source>
</evidence>
<dbReference type="SUPFAM" id="SSF46689">
    <property type="entry name" value="Homeodomain-like"/>
    <property type="match status" value="1"/>
</dbReference>
<dbReference type="AlphaFoldDB" id="A0A128FG95"/>
<feature type="DNA-binding region" description="H-T-H motif" evidence="2">
    <location>
        <begin position="33"/>
        <end position="52"/>
    </location>
</feature>
<dbReference type="GO" id="GO:0003677">
    <property type="term" value="F:DNA binding"/>
    <property type="evidence" value="ECO:0007669"/>
    <property type="project" value="UniProtKB-UniRule"/>
</dbReference>
<feature type="domain" description="HTH tetR-type" evidence="3">
    <location>
        <begin position="10"/>
        <end position="70"/>
    </location>
</feature>
<dbReference type="InterPro" id="IPR009057">
    <property type="entry name" value="Homeodomain-like_sf"/>
</dbReference>
<accession>A0A128FG95</accession>